<name>A0A9P1D7T1_9DINO</name>
<evidence type="ECO:0000256" key="1">
    <source>
        <dbReference type="SAM" id="MobiDB-lite"/>
    </source>
</evidence>
<reference evidence="3 4" key="2">
    <citation type="submission" date="2024-05" db="EMBL/GenBank/DDBJ databases">
        <authorList>
            <person name="Chen Y."/>
            <person name="Shah S."/>
            <person name="Dougan E. K."/>
            <person name="Thang M."/>
            <person name="Chan C."/>
        </authorList>
    </citation>
    <scope>NUCLEOTIDE SEQUENCE [LARGE SCALE GENOMIC DNA]</scope>
</reference>
<evidence type="ECO:0000313" key="4">
    <source>
        <dbReference type="Proteomes" id="UP001152797"/>
    </source>
</evidence>
<reference evidence="2" key="1">
    <citation type="submission" date="2022-10" db="EMBL/GenBank/DDBJ databases">
        <authorList>
            <person name="Chen Y."/>
            <person name="Dougan E. K."/>
            <person name="Chan C."/>
            <person name="Rhodes N."/>
            <person name="Thang M."/>
        </authorList>
    </citation>
    <scope>NUCLEOTIDE SEQUENCE</scope>
</reference>
<dbReference type="EMBL" id="CAMXCT010003498">
    <property type="protein sequence ID" value="CAI4004800.1"/>
    <property type="molecule type" value="Genomic_DNA"/>
</dbReference>
<dbReference type="EMBL" id="CAMXCT030003498">
    <property type="protein sequence ID" value="CAL4792112.1"/>
    <property type="molecule type" value="Genomic_DNA"/>
</dbReference>
<feature type="non-terminal residue" evidence="2">
    <location>
        <position position="1"/>
    </location>
</feature>
<evidence type="ECO:0000313" key="3">
    <source>
        <dbReference type="EMBL" id="CAL4792112.1"/>
    </source>
</evidence>
<dbReference type="Proteomes" id="UP001152797">
    <property type="component" value="Unassembled WGS sequence"/>
</dbReference>
<proteinExistence type="predicted"/>
<dbReference type="EMBL" id="CAMXCT020003498">
    <property type="protein sequence ID" value="CAL1158175.1"/>
    <property type="molecule type" value="Genomic_DNA"/>
</dbReference>
<feature type="compositionally biased region" description="Low complexity" evidence="1">
    <location>
        <begin position="94"/>
        <end position="125"/>
    </location>
</feature>
<accession>A0A9P1D7T1</accession>
<protein>
    <submittedName>
        <fullName evidence="2">Uncharacterized protein</fullName>
    </submittedName>
</protein>
<gene>
    <name evidence="2" type="ORF">C1SCF055_LOCUS30571</name>
</gene>
<comment type="caution">
    <text evidence="2">The sequence shown here is derived from an EMBL/GenBank/DDBJ whole genome shotgun (WGS) entry which is preliminary data.</text>
</comment>
<evidence type="ECO:0000313" key="2">
    <source>
        <dbReference type="EMBL" id="CAI4004800.1"/>
    </source>
</evidence>
<dbReference type="AlphaFoldDB" id="A0A9P1D7T1"/>
<feature type="region of interest" description="Disordered" evidence="1">
    <location>
        <begin position="1"/>
        <end position="20"/>
    </location>
</feature>
<feature type="compositionally biased region" description="Acidic residues" evidence="1">
    <location>
        <begin position="149"/>
        <end position="159"/>
    </location>
</feature>
<organism evidence="2">
    <name type="scientific">Cladocopium goreaui</name>
    <dbReference type="NCBI Taxonomy" id="2562237"/>
    <lineage>
        <taxon>Eukaryota</taxon>
        <taxon>Sar</taxon>
        <taxon>Alveolata</taxon>
        <taxon>Dinophyceae</taxon>
        <taxon>Suessiales</taxon>
        <taxon>Symbiodiniaceae</taxon>
        <taxon>Cladocopium</taxon>
    </lineage>
</organism>
<sequence>VILFAPTMGSGASPGVSRPRKACLENADRERKEKEWLASQYAEDQRKEEISEFVMLHRLLHDCPQMTKHYADEKPKKVHDIKKVQAIVPVVPAQGPRRSSQNSQSSQGSGGSSQPLLLPSTLQTTYSEEVKPHLSRKVSINSSPSFQPLDEEALEETTR</sequence>
<feature type="region of interest" description="Disordered" evidence="1">
    <location>
        <begin position="89"/>
        <end position="159"/>
    </location>
</feature>
<keyword evidence="4" id="KW-1185">Reference proteome</keyword>